<organism evidence="10 11">
    <name type="scientific">Trichuris suis</name>
    <name type="common">pig whipworm</name>
    <dbReference type="NCBI Taxonomy" id="68888"/>
    <lineage>
        <taxon>Eukaryota</taxon>
        <taxon>Metazoa</taxon>
        <taxon>Ecdysozoa</taxon>
        <taxon>Nematoda</taxon>
        <taxon>Enoplea</taxon>
        <taxon>Dorylaimia</taxon>
        <taxon>Trichinellida</taxon>
        <taxon>Trichuridae</taxon>
        <taxon>Trichuris</taxon>
    </lineage>
</organism>
<accession>A0A085MKK2</accession>
<dbReference type="GO" id="GO:0005737">
    <property type="term" value="C:cytoplasm"/>
    <property type="evidence" value="ECO:0007669"/>
    <property type="project" value="UniProtKB-SubCell"/>
</dbReference>
<keyword evidence="7" id="KW-0539">Nucleus</keyword>
<keyword evidence="4" id="KW-0813">Transport</keyword>
<evidence type="ECO:0000256" key="6">
    <source>
        <dbReference type="ARBA" id="ARBA00022927"/>
    </source>
</evidence>
<evidence type="ECO:0000256" key="1">
    <source>
        <dbReference type="ARBA" id="ARBA00004123"/>
    </source>
</evidence>
<protein>
    <recommendedName>
        <fullName evidence="9">Casein kinase substrate phosphoprotein PP28 domain-containing protein</fullName>
    </recommendedName>
</protein>
<evidence type="ECO:0000256" key="4">
    <source>
        <dbReference type="ARBA" id="ARBA00022448"/>
    </source>
</evidence>
<reference evidence="10 11" key="1">
    <citation type="journal article" date="2014" name="Nat. Genet.">
        <title>Genome and transcriptome of the porcine whipworm Trichuris suis.</title>
        <authorList>
            <person name="Jex A.R."/>
            <person name="Nejsum P."/>
            <person name="Schwarz E.M."/>
            <person name="Hu L."/>
            <person name="Young N.D."/>
            <person name="Hall R.S."/>
            <person name="Korhonen P.K."/>
            <person name="Liao S."/>
            <person name="Thamsborg S."/>
            <person name="Xia J."/>
            <person name="Xu P."/>
            <person name="Wang S."/>
            <person name="Scheerlinck J.P."/>
            <person name="Hofmann A."/>
            <person name="Sternberg P.W."/>
            <person name="Wang J."/>
            <person name="Gasser R.B."/>
        </authorList>
    </citation>
    <scope>NUCLEOTIDE SEQUENCE [LARGE SCALE GENOMIC DNA]</scope>
    <source>
        <strain evidence="10">DCEP-RM93M</strain>
    </source>
</reference>
<feature type="compositionally biased region" description="Basic and acidic residues" evidence="8">
    <location>
        <begin position="1152"/>
        <end position="1161"/>
    </location>
</feature>
<feature type="domain" description="Casein kinase substrate phosphoprotein PP28" evidence="9">
    <location>
        <begin position="1199"/>
        <end position="1277"/>
    </location>
</feature>
<evidence type="ECO:0000313" key="10">
    <source>
        <dbReference type="EMBL" id="KFD57748.1"/>
    </source>
</evidence>
<comment type="similarity">
    <text evidence="3">Belongs to the exportin family.</text>
</comment>
<evidence type="ECO:0000256" key="7">
    <source>
        <dbReference type="ARBA" id="ARBA00023242"/>
    </source>
</evidence>
<keyword evidence="5" id="KW-0963">Cytoplasm</keyword>
<dbReference type="GO" id="GO:0005049">
    <property type="term" value="F:nuclear export signal receptor activity"/>
    <property type="evidence" value="ECO:0007669"/>
    <property type="project" value="InterPro"/>
</dbReference>
<dbReference type="Proteomes" id="UP000030764">
    <property type="component" value="Unassembled WGS sequence"/>
</dbReference>
<feature type="region of interest" description="Disordered" evidence="8">
    <location>
        <begin position="1129"/>
        <end position="1200"/>
    </location>
</feature>
<proteinExistence type="inferred from homology"/>
<evidence type="ECO:0000256" key="3">
    <source>
        <dbReference type="ARBA" id="ARBA00009466"/>
    </source>
</evidence>
<dbReference type="PANTHER" id="PTHR21452">
    <property type="entry name" value="EXPORTIN-6"/>
    <property type="match status" value="1"/>
</dbReference>
<dbReference type="GO" id="GO:0005634">
    <property type="term" value="C:nucleus"/>
    <property type="evidence" value="ECO:0007669"/>
    <property type="project" value="UniProtKB-SubCell"/>
</dbReference>
<dbReference type="InterPro" id="IPR016024">
    <property type="entry name" value="ARM-type_fold"/>
</dbReference>
<evidence type="ECO:0000313" key="11">
    <source>
        <dbReference type="Proteomes" id="UP000030764"/>
    </source>
</evidence>
<feature type="compositionally biased region" description="Basic and acidic residues" evidence="8">
    <location>
        <begin position="1129"/>
        <end position="1144"/>
    </location>
</feature>
<dbReference type="Pfam" id="PF10252">
    <property type="entry name" value="PP28"/>
    <property type="match status" value="1"/>
</dbReference>
<evidence type="ECO:0000259" key="9">
    <source>
        <dbReference type="Pfam" id="PF10252"/>
    </source>
</evidence>
<dbReference type="PANTHER" id="PTHR21452:SF4">
    <property type="entry name" value="EXPORTIN-6"/>
    <property type="match status" value="1"/>
</dbReference>
<evidence type="ECO:0000256" key="2">
    <source>
        <dbReference type="ARBA" id="ARBA00004496"/>
    </source>
</evidence>
<name>A0A085MKK2_9BILA</name>
<dbReference type="GO" id="GO:0006611">
    <property type="term" value="P:protein export from nucleus"/>
    <property type="evidence" value="ECO:0007669"/>
    <property type="project" value="InterPro"/>
</dbReference>
<dbReference type="EMBL" id="KL363187">
    <property type="protein sequence ID" value="KFD57748.1"/>
    <property type="molecule type" value="Genomic_DNA"/>
</dbReference>
<comment type="subcellular location">
    <subcellularLocation>
        <location evidence="2">Cytoplasm</location>
    </subcellularLocation>
    <subcellularLocation>
        <location evidence="1">Nucleus</location>
    </subcellularLocation>
</comment>
<dbReference type="InterPro" id="IPR040016">
    <property type="entry name" value="XPO6"/>
</dbReference>
<sequence>MQNSESVLQEYQQTLQEIGSASTSNERRRQLLENMPKLDSISDVEFLCHILLNENSDLPVVMFTIAKLENRITSELPFAGSQRRQHLFQTVFNLSRSYEIAGKPSCAVQKLMSIAANITRHSDEADAVEYFAEMFEMITREKSRPFAIKFLKVSIEEFVESNRCKTLPYERLQYMKAFAIQQASRFYSLIIELISQELAVFLLCTYPIREVPPGFNISAVLEVFISTLKGANETFTRVVKENFDLLALELSCLSTLLRTVEVDWLVENHSLHIIYVFAFVGLQLTVQPIDSACVDISELAVNCLLQLSERQWSLQSVEKSEMVLFLASVFSNLVSTPHSLDVPQFQNALRLLHLYANCFYAKQMENIPCGFLHNQLVCLDKSVNSSDDPLLLLIKSWGNLVQQQVDTCRTFCDCWASMLDSVILRMETIANKPLAQAVSYLPEEFCAAFGLALLRKLANFEVADEDDEPAENIVKILLEIYSSFIVLSMHCQERFDSGSLPSFCLEVLTLLARVDMKSQWHIIMGEYERTAALVQRCIVEVFHGGSVTPSNSMDSSEVAQINAELRQHRCVIKAACCLAGPVDAWNCADHFERCYEFLSRHCEMTLLFMRSFFNKPKCTYGVFEESIVSTMVTVLLCFRSYAPWLSSFYADAQQSGNRNVEVSLLVSTALKAATAVLRDSQFCGKLTQAAVLTQRSILLTVRPHSFVLSMNDMQSLYQQSIDGLYKCLPDDVRNALYVSLANYLILPWYNAVGEEQEWSQRKPTYEQLVRSILADYFALVDTEQSVPYEMAAPVIKKAAPLIVALLDSIESEGAITKRTCYDVMRPFGKGTLSLLLLYKQHLDCVQSLLELLSRLLRTLIMQFGVDFTKQLSSTLFDLCASADFSNGLQAETEEATSVLECFVSVLSTIVVQTSSKFSSLLPEVAALVIGPLFNLVRKSDTEVVQSYYELLGKIICARSRQYFVPSPDELDATAKEELRSFMIIFCAGIVELELETAKVVIGQLNMLHAKHSLYTKEVFLSQYYNEFVGTLFVTLVNREHDILLDDICDTLAIMACPNLNQFCNKILPAIMETSCGLSKEQAARLCGRLLNCHEVPTFSVTFKGGGKKKFGHKGGPRHFTSFDELKAQQEEVEKARHRDDDDIAGRGQNQELRIHDFDKPRKVANAAESDSSSSESEESSEDEGTGKHKGVQHLIEIENPNRRVVKNKKVTDVNVHKGPAEMSRREREAVEKERARQHYLALHAEGKTEEARADLARLALIRKQREEAAKKRQQEQEAKEARKAKGQA</sequence>
<dbReference type="SUPFAM" id="SSF48371">
    <property type="entry name" value="ARM repeat"/>
    <property type="match status" value="1"/>
</dbReference>
<keyword evidence="6" id="KW-0653">Protein transport</keyword>
<feature type="region of interest" description="Disordered" evidence="8">
    <location>
        <begin position="1266"/>
        <end position="1288"/>
    </location>
</feature>
<evidence type="ECO:0000256" key="8">
    <source>
        <dbReference type="SAM" id="MobiDB-lite"/>
    </source>
</evidence>
<evidence type="ECO:0000256" key="5">
    <source>
        <dbReference type="ARBA" id="ARBA00022490"/>
    </source>
</evidence>
<gene>
    <name evidence="10" type="ORF">M513_01418</name>
</gene>
<keyword evidence="11" id="KW-1185">Reference proteome</keyword>
<dbReference type="InterPro" id="IPR019380">
    <property type="entry name" value="Casein_kinase_sb_PP28"/>
</dbReference>